<keyword evidence="18" id="KW-0695">RNA-directed DNA polymerase</keyword>
<evidence type="ECO:0000256" key="21">
    <source>
        <dbReference type="ARBA" id="ARBA00023180"/>
    </source>
</evidence>
<evidence type="ECO:0000256" key="4">
    <source>
        <dbReference type="ARBA" id="ARBA00010609"/>
    </source>
</evidence>
<dbReference type="SUPFAM" id="SSF54160">
    <property type="entry name" value="Chromo domain-like"/>
    <property type="match status" value="1"/>
</dbReference>
<evidence type="ECO:0000256" key="3">
    <source>
        <dbReference type="ARBA" id="ARBA00004271"/>
    </source>
</evidence>
<dbReference type="PROSITE" id="PS50994">
    <property type="entry name" value="INTEGRASE"/>
    <property type="match status" value="1"/>
</dbReference>
<keyword evidence="27" id="KW-1185">Reference proteome</keyword>
<keyword evidence="10" id="KW-0540">Nuclease</keyword>
<comment type="cofactor">
    <cofactor evidence="2">
        <name>Cu cation</name>
        <dbReference type="ChEBI" id="CHEBI:23378"/>
    </cofactor>
</comment>
<dbReference type="InterPro" id="IPR001969">
    <property type="entry name" value="Aspartic_peptidase_AS"/>
</dbReference>
<dbReference type="Gene3D" id="2.40.70.10">
    <property type="entry name" value="Acid Proteases"/>
    <property type="match status" value="1"/>
</dbReference>
<keyword evidence="16" id="KW-0694">RNA-binding</keyword>
<keyword evidence="15" id="KW-0460">Magnesium</keyword>
<dbReference type="Gene3D" id="3.10.10.10">
    <property type="entry name" value="HIV Type 1 Reverse Transcriptase, subunit A, domain 1"/>
    <property type="match status" value="1"/>
</dbReference>
<dbReference type="GO" id="GO:0046274">
    <property type="term" value="P:lignin catabolic process"/>
    <property type="evidence" value="ECO:0007669"/>
    <property type="project" value="UniProtKB-KW"/>
</dbReference>
<dbReference type="InterPro" id="IPR036397">
    <property type="entry name" value="RNaseH_sf"/>
</dbReference>
<dbReference type="InterPro" id="IPR034288">
    <property type="entry name" value="CuRO_1_LCC"/>
</dbReference>
<dbReference type="SUPFAM" id="SSF49503">
    <property type="entry name" value="Cupredoxins"/>
    <property type="match status" value="3"/>
</dbReference>
<dbReference type="InterPro" id="IPR043502">
    <property type="entry name" value="DNA/RNA_pol_sf"/>
</dbReference>
<protein>
    <recommendedName>
        <fullName evidence="5">laccase</fullName>
        <ecNumber evidence="5">1.10.3.2</ecNumber>
    </recommendedName>
</protein>
<keyword evidence="21" id="KW-0325">Glycoprotein</keyword>
<keyword evidence="19" id="KW-0560">Oxidoreductase</keyword>
<dbReference type="InterPro" id="IPR034285">
    <property type="entry name" value="CuRO_2_LCC"/>
</dbReference>
<dbReference type="InterPro" id="IPR023779">
    <property type="entry name" value="Chromodomain_CS"/>
</dbReference>
<dbReference type="InterPro" id="IPR001584">
    <property type="entry name" value="Integrase_cat-core"/>
</dbReference>
<gene>
    <name evidence="26" type="ORF">F3Y22_tig00007671pilonHSYRG00003</name>
</gene>
<feature type="chain" id="PRO_5025419255" description="laccase" evidence="24">
    <location>
        <begin position="17"/>
        <end position="1692"/>
    </location>
</feature>
<organism evidence="26 27">
    <name type="scientific">Hibiscus syriacus</name>
    <name type="common">Rose of Sharon</name>
    <dbReference type="NCBI Taxonomy" id="106335"/>
    <lineage>
        <taxon>Eukaryota</taxon>
        <taxon>Viridiplantae</taxon>
        <taxon>Streptophyta</taxon>
        <taxon>Embryophyta</taxon>
        <taxon>Tracheophyta</taxon>
        <taxon>Spermatophyta</taxon>
        <taxon>Magnoliopsida</taxon>
        <taxon>eudicotyledons</taxon>
        <taxon>Gunneridae</taxon>
        <taxon>Pentapetalae</taxon>
        <taxon>rosids</taxon>
        <taxon>malvids</taxon>
        <taxon>Malvales</taxon>
        <taxon>Malvaceae</taxon>
        <taxon>Malvoideae</taxon>
        <taxon>Hibiscus</taxon>
    </lineage>
</organism>
<dbReference type="InterPro" id="IPR012337">
    <property type="entry name" value="RNaseH-like_sf"/>
</dbReference>
<keyword evidence="7" id="KW-0964">Secreted</keyword>
<evidence type="ECO:0000256" key="24">
    <source>
        <dbReference type="SAM" id="SignalP"/>
    </source>
</evidence>
<feature type="compositionally biased region" description="Basic and acidic residues" evidence="23">
    <location>
        <begin position="91"/>
        <end position="108"/>
    </location>
</feature>
<keyword evidence="20" id="KW-0186">Copper</keyword>
<feature type="region of interest" description="Disordered" evidence="23">
    <location>
        <begin position="238"/>
        <end position="269"/>
    </location>
</feature>
<dbReference type="GO" id="GO:0004190">
    <property type="term" value="F:aspartic-type endopeptidase activity"/>
    <property type="evidence" value="ECO:0007669"/>
    <property type="project" value="InterPro"/>
</dbReference>
<dbReference type="Gene3D" id="2.60.40.420">
    <property type="entry name" value="Cupredoxins - blue copper proteins"/>
    <property type="match status" value="3"/>
</dbReference>
<dbReference type="GO" id="GO:0048046">
    <property type="term" value="C:apoplast"/>
    <property type="evidence" value="ECO:0007669"/>
    <property type="project" value="UniProtKB-SubCell"/>
</dbReference>
<dbReference type="EMBL" id="VEPZ02000391">
    <property type="protein sequence ID" value="KAE8726097.1"/>
    <property type="molecule type" value="Genomic_DNA"/>
</dbReference>
<keyword evidence="24" id="KW-0732">Signal</keyword>
<evidence type="ECO:0000256" key="16">
    <source>
        <dbReference type="ARBA" id="ARBA00022884"/>
    </source>
</evidence>
<feature type="domain" description="Integrase catalytic" evidence="25">
    <location>
        <begin position="812"/>
        <end position="996"/>
    </location>
</feature>
<evidence type="ECO:0000256" key="14">
    <source>
        <dbReference type="ARBA" id="ARBA00022801"/>
    </source>
</evidence>
<evidence type="ECO:0000256" key="6">
    <source>
        <dbReference type="ARBA" id="ARBA00022523"/>
    </source>
</evidence>
<keyword evidence="14" id="KW-0378">Hydrolase</keyword>
<dbReference type="GO" id="GO:0006508">
    <property type="term" value="P:proteolysis"/>
    <property type="evidence" value="ECO:0007669"/>
    <property type="project" value="InterPro"/>
</dbReference>
<dbReference type="CDD" id="cd13849">
    <property type="entry name" value="CuRO_1_LCC_plant"/>
    <property type="match status" value="1"/>
</dbReference>
<dbReference type="PROSITE" id="PS00141">
    <property type="entry name" value="ASP_PROTEASE"/>
    <property type="match status" value="1"/>
</dbReference>
<dbReference type="InterPro" id="IPR021109">
    <property type="entry name" value="Peptidase_aspartic_dom_sf"/>
</dbReference>
<dbReference type="InterPro" id="IPR045087">
    <property type="entry name" value="Cu-oxidase_fam"/>
</dbReference>
<comment type="caution">
    <text evidence="26">The sequence shown here is derived from an EMBL/GenBank/DDBJ whole genome shotgun (WGS) entry which is preliminary data.</text>
</comment>
<evidence type="ECO:0000256" key="8">
    <source>
        <dbReference type="ARBA" id="ARBA00022679"/>
    </source>
</evidence>
<dbReference type="GO" id="GO:0005507">
    <property type="term" value="F:copper ion binding"/>
    <property type="evidence" value="ECO:0007669"/>
    <property type="project" value="InterPro"/>
</dbReference>
<evidence type="ECO:0000256" key="23">
    <source>
        <dbReference type="SAM" id="MobiDB-lite"/>
    </source>
</evidence>
<name>A0A6A3CBS5_HIBSY</name>
<keyword evidence="9" id="KW-0548">Nucleotidyltransferase</keyword>
<evidence type="ECO:0000256" key="22">
    <source>
        <dbReference type="ARBA" id="ARBA00023185"/>
    </source>
</evidence>
<comment type="catalytic activity">
    <reaction evidence="1">
        <text>4 hydroquinone + O2 = 4 benzosemiquinone + 2 H2O</text>
        <dbReference type="Rhea" id="RHEA:11276"/>
        <dbReference type="ChEBI" id="CHEBI:15377"/>
        <dbReference type="ChEBI" id="CHEBI:15379"/>
        <dbReference type="ChEBI" id="CHEBI:17594"/>
        <dbReference type="ChEBI" id="CHEBI:17977"/>
        <dbReference type="EC" id="1.10.3.2"/>
    </reaction>
</comment>
<evidence type="ECO:0000256" key="2">
    <source>
        <dbReference type="ARBA" id="ARBA00001935"/>
    </source>
</evidence>
<dbReference type="SUPFAM" id="SSF56672">
    <property type="entry name" value="DNA/RNA polymerases"/>
    <property type="match status" value="1"/>
</dbReference>
<dbReference type="Gene3D" id="3.30.420.10">
    <property type="entry name" value="Ribonuclease H-like superfamily/Ribonuclease H"/>
    <property type="match status" value="1"/>
</dbReference>
<feature type="region of interest" description="Disordered" evidence="23">
    <location>
        <begin position="167"/>
        <end position="198"/>
    </location>
</feature>
<keyword evidence="8" id="KW-0808">Transferase</keyword>
<evidence type="ECO:0000256" key="11">
    <source>
        <dbReference type="ARBA" id="ARBA00022723"/>
    </source>
</evidence>
<evidence type="ECO:0000256" key="18">
    <source>
        <dbReference type="ARBA" id="ARBA00022918"/>
    </source>
</evidence>
<accession>A0A6A3CBS5</accession>
<reference evidence="26" key="1">
    <citation type="submission" date="2019-09" db="EMBL/GenBank/DDBJ databases">
        <title>Draft genome information of white flower Hibiscus syriacus.</title>
        <authorList>
            <person name="Kim Y.-M."/>
        </authorList>
    </citation>
    <scope>NUCLEOTIDE SEQUENCE [LARGE SCALE GENOMIC DNA]</scope>
    <source>
        <strain evidence="26">YM2019G1</strain>
    </source>
</reference>
<keyword evidence="13" id="KW-0255">Endonuclease</keyword>
<evidence type="ECO:0000313" key="26">
    <source>
        <dbReference type="EMBL" id="KAE8726097.1"/>
    </source>
</evidence>
<dbReference type="InterPro" id="IPR041577">
    <property type="entry name" value="RT_RNaseH_2"/>
</dbReference>
<dbReference type="Pfam" id="PF19259">
    <property type="entry name" value="Ty3_capsid"/>
    <property type="match status" value="1"/>
</dbReference>
<dbReference type="CDD" id="cd00303">
    <property type="entry name" value="retropepsin_like"/>
    <property type="match status" value="1"/>
</dbReference>
<dbReference type="Pfam" id="PF00394">
    <property type="entry name" value="Cu-oxidase"/>
    <property type="match status" value="1"/>
</dbReference>
<keyword evidence="22" id="KW-0439">Lignin degradation</keyword>
<dbReference type="CDD" id="cd13875">
    <property type="entry name" value="CuRO_2_LCC_plant"/>
    <property type="match status" value="1"/>
</dbReference>
<keyword evidence="12" id="KW-0677">Repeat</keyword>
<keyword evidence="17" id="KW-0229">DNA integration</keyword>
<dbReference type="InterPro" id="IPR001117">
    <property type="entry name" value="Cu-oxidase_2nd"/>
</dbReference>
<dbReference type="Pfam" id="PF17919">
    <property type="entry name" value="RT_RNaseH_2"/>
    <property type="match status" value="1"/>
</dbReference>
<feature type="compositionally biased region" description="Polar residues" evidence="23">
    <location>
        <begin position="177"/>
        <end position="191"/>
    </location>
</feature>
<dbReference type="EC" id="1.10.3.2" evidence="5"/>
<proteinExistence type="inferred from homology"/>
<evidence type="ECO:0000256" key="17">
    <source>
        <dbReference type="ARBA" id="ARBA00022908"/>
    </source>
</evidence>
<comment type="similarity">
    <text evidence="4">Belongs to the multicopper oxidase family.</text>
</comment>
<dbReference type="GO" id="GO:0052716">
    <property type="term" value="F:hydroquinone:oxygen oxidoreductase activity"/>
    <property type="evidence" value="ECO:0007669"/>
    <property type="project" value="UniProtKB-EC"/>
</dbReference>
<dbReference type="PANTHER" id="PTHR11709:SF324">
    <property type="entry name" value="LACCASE-6"/>
    <property type="match status" value="1"/>
</dbReference>
<evidence type="ECO:0000256" key="13">
    <source>
        <dbReference type="ARBA" id="ARBA00022759"/>
    </source>
</evidence>
<evidence type="ECO:0000256" key="19">
    <source>
        <dbReference type="ARBA" id="ARBA00023002"/>
    </source>
</evidence>
<dbReference type="GO" id="GO:0003723">
    <property type="term" value="F:RNA binding"/>
    <property type="evidence" value="ECO:0007669"/>
    <property type="project" value="UniProtKB-KW"/>
</dbReference>
<keyword evidence="11" id="KW-0479">Metal-binding</keyword>
<dbReference type="GO" id="GO:0003964">
    <property type="term" value="F:RNA-directed DNA polymerase activity"/>
    <property type="evidence" value="ECO:0007669"/>
    <property type="project" value="UniProtKB-KW"/>
</dbReference>
<evidence type="ECO:0000256" key="5">
    <source>
        <dbReference type="ARBA" id="ARBA00012297"/>
    </source>
</evidence>
<evidence type="ECO:0000256" key="12">
    <source>
        <dbReference type="ARBA" id="ARBA00022737"/>
    </source>
</evidence>
<evidence type="ECO:0000256" key="7">
    <source>
        <dbReference type="ARBA" id="ARBA00022525"/>
    </source>
</evidence>
<evidence type="ECO:0000256" key="15">
    <source>
        <dbReference type="ARBA" id="ARBA00022842"/>
    </source>
</evidence>
<dbReference type="Proteomes" id="UP000436088">
    <property type="component" value="Unassembled WGS sequence"/>
</dbReference>
<dbReference type="GO" id="GO:0015074">
    <property type="term" value="P:DNA integration"/>
    <property type="evidence" value="ECO:0007669"/>
    <property type="project" value="UniProtKB-KW"/>
</dbReference>
<feature type="signal peptide" evidence="24">
    <location>
        <begin position="1"/>
        <end position="16"/>
    </location>
</feature>
<dbReference type="InterPro" id="IPR011707">
    <property type="entry name" value="Cu-oxidase-like_N"/>
</dbReference>
<dbReference type="InterPro" id="IPR016197">
    <property type="entry name" value="Chromo-like_dom_sf"/>
</dbReference>
<dbReference type="SUPFAM" id="SSF53098">
    <property type="entry name" value="Ribonuclease H-like"/>
    <property type="match status" value="1"/>
</dbReference>
<dbReference type="Pfam" id="PF07731">
    <property type="entry name" value="Cu-oxidase_2"/>
    <property type="match status" value="1"/>
</dbReference>
<evidence type="ECO:0000256" key="9">
    <source>
        <dbReference type="ARBA" id="ARBA00022695"/>
    </source>
</evidence>
<dbReference type="PANTHER" id="PTHR11709">
    <property type="entry name" value="MULTI-COPPER OXIDASE"/>
    <property type="match status" value="1"/>
</dbReference>
<dbReference type="InterPro" id="IPR011706">
    <property type="entry name" value="Cu-oxidase_C"/>
</dbReference>
<evidence type="ECO:0000256" key="10">
    <source>
        <dbReference type="ARBA" id="ARBA00022722"/>
    </source>
</evidence>
<dbReference type="Pfam" id="PF07732">
    <property type="entry name" value="Cu-oxidase_3"/>
    <property type="match status" value="1"/>
</dbReference>
<dbReference type="PROSITE" id="PS00598">
    <property type="entry name" value="CHROMO_1"/>
    <property type="match status" value="1"/>
</dbReference>
<dbReference type="GO" id="GO:0004519">
    <property type="term" value="F:endonuclease activity"/>
    <property type="evidence" value="ECO:0007669"/>
    <property type="project" value="UniProtKB-KW"/>
</dbReference>
<dbReference type="InterPro" id="IPR008972">
    <property type="entry name" value="Cupredoxin"/>
</dbReference>
<evidence type="ECO:0000259" key="25">
    <source>
        <dbReference type="PROSITE" id="PS50994"/>
    </source>
</evidence>
<keyword evidence="6" id="KW-0052">Apoplast</keyword>
<evidence type="ECO:0000256" key="20">
    <source>
        <dbReference type="ARBA" id="ARBA00023008"/>
    </source>
</evidence>
<dbReference type="InterPro" id="IPR045358">
    <property type="entry name" value="Ty3_capsid"/>
</dbReference>
<sequence length="1692" mass="191563">MMIMIMILLCYTVADGSCLLPAATHYSQTWNYSFITVSMVSLIGEEEEERRENIEEHLGNEGRGLGIEETNWEFNQVKGKGLLTEQAEQEDGLKEKPKTEGPVPVKEKKEKNQLVTAGLAINDWPLGKKTNPPKWWETQENRITALESRMATNQGYVKELLKILTGRNEEQEHSTDEQVQSPDEQVQSPDTSKNKDRNPVLVTVVNDKSRFTYKPDEPGLLKTKPDACLALKNSFRPENQVGENSDSRPNLFGLETEKRGPGGSLNSAGTMWHKPKIDLPFFDGVNPRGWIQKCLKYFSICSVSVEQRVEVATMYLTGKAEIWFDGYIMKKHHVTWHEFEADICHRFSDRSFCDIVEEFTKLTQKGSVEDYQEKFEELQPYMLLQNPTLTEEFFVSLFISGLRDDIKHRVKALDPRNLFEACHQCKNRQFNMMTEEIDNFPVEVSATDAEQIQQPEEENLEISMNAITGCIGHNTLRIQGTIQGKPLNILIDSGSTHSFLTPKWADVGIQITTPNPLAITMANGQKLFSSARCNKLFSPILMDFNNMTLSFDYQGDQICIQDILGQLFYYMDGKSIIPTEIQHVLDQYRSVFDEPKGLPPQRSHDHAIQLKSTATPVNLRPYRFPYNQKAEVEKQIASMLSSVIQPSYWQIRIKPEDIYKTAFRTHQGHYEFKVEYLGHIISVAGVSTDPSKWTDAAYKAFEDLKLAMCFAPVLALPDFSKTFYLETDASSGEQKLTTTIQKRGLTKLLGLDYTIQYRKGKLNVVADALSRRWEDQAHYFALQATVLIPAWVQEVEESYQEDTLAQYWISALTINPTVDSKWKYSKAILRYSGRVYIGVHGSLSCEICQQIKVEHVAKPGLLQPLPVPSQAWEIITMDFIEDNVYKLHGQPKMAISDRDKTFTSVFWRELMKQLGTKTFFSTAYHPETDGQTERSGGTTPLILLKITPFQALYGYKPPIMVWPIESTVQTISEIMSSREATRQLLKNQLQIASNRMKQQEDKNRTDRTFQIGDLVYLKLQPYRQTSIALRRNLNLLKKFIGDSSIVATDPPAVDEEGEIQIKPLKIMARRIINRNSKPVTQLLVRWENLAAENDTWEDYSTLKGQFRRSILGDKARLEGWVLSGLEKKKRNGEKISKNIWEMKVEAFPAMAHEWPGGGSTRFYVFKVQTLRVSKLCNTKEIVTINKMFPGPVVYAKEDDRIIIKVSNETPYNATIHWHGVGQKLSCWFDGPSYITQCPIQAGQTFTYEFTMVKQKGAFFWHAHVSWLRATVYGAIVVYPKTGVPYLSSIREYWLKDVVQLEQQVLASGGAAPPADAFTINDVYKINVVPGKTYMLRLINAALNMENFFAIAYHKLTIVEADAEYTKSFITDRVMLGPGQTMNVLVTADRPIGKYSMAMGPYMSAQNVSFQNISAIAYFQYVGATPNSLSLPANLPSFNDNLAVKTVMDGLRSLNPVSVPKEIDTSLFVTLGLNINKCRSKTPQQNCQGTNNGTFAASMNNITFVKPTVSILEAYYKKIDGYFTEDFPGAPLKFYDFVNGAPNNAPNNTQAINGTRAKVIEFGSRVQIIFQDTGTVTTENHPIHLHGYSFYVVGYGTGNFDPQTADRKLQLDRSTLYEHNRCPCGRMGGNSVCGQQSRGLVYALPLGHTPIVGIRRGVDSGEWEGRAGDFASSSCRHASLLDHHALKKKRRSS</sequence>
<feature type="compositionally biased region" description="Basic and acidic residues" evidence="23">
    <location>
        <begin position="167"/>
        <end position="176"/>
    </location>
</feature>
<evidence type="ECO:0000313" key="27">
    <source>
        <dbReference type="Proteomes" id="UP000436088"/>
    </source>
</evidence>
<evidence type="ECO:0000256" key="1">
    <source>
        <dbReference type="ARBA" id="ARBA00000349"/>
    </source>
</evidence>
<feature type="region of interest" description="Disordered" evidence="23">
    <location>
        <begin position="87"/>
        <end position="108"/>
    </location>
</feature>
<comment type="subcellular location">
    <subcellularLocation>
        <location evidence="3">Secreted</location>
        <location evidence="3">Extracellular space</location>
        <location evidence="3">Apoplast</location>
    </subcellularLocation>
</comment>